<evidence type="ECO:0000256" key="1">
    <source>
        <dbReference type="ARBA" id="ARBA00004123"/>
    </source>
</evidence>
<dbReference type="InterPro" id="IPR001356">
    <property type="entry name" value="HD"/>
</dbReference>
<dbReference type="InterPro" id="IPR009057">
    <property type="entry name" value="Homeodomain-like_sf"/>
</dbReference>
<dbReference type="CDD" id="cd00086">
    <property type="entry name" value="homeodomain"/>
    <property type="match status" value="1"/>
</dbReference>
<sequence>MEDENAGPKSEMDANFGQNIALSLKLRPPAGSSGKKDDHSEAQERQHRRQKTRPPHRFTQEELKILKQSFEQNPYPSFTTKRELAKQLRCDLCVIQNWFQDRRYRLPPREKKRLFATWKLNGFCVQRSQPLGSPNIQVQSDNSSMNPTSLHDQETAPQGAGDPSLETQTIPRGYFDSGDSVVPGINREPGCLLEYQGAPASGPSSTSTPDSFIYPNASMQYLENTRYEAGETQHALPYFSYYAFNGQGTGCQQEEHKAPDQYLVFQGQQPNDWGCHLQQLSQPWYYEENRQLPFQGHFWSFQNPSYLGQEELSLPSEQESSGGALSSLLQQAPVQTADRSPQRLGEGKQQVHAEHPRFETQQLHDFFGFPPLRP</sequence>
<dbReference type="STRING" id="885580.ENSFDAP00000016673"/>
<feature type="compositionally biased region" description="Basic and acidic residues" evidence="5">
    <location>
        <begin position="345"/>
        <end position="357"/>
    </location>
</feature>
<feature type="region of interest" description="Disordered" evidence="5">
    <location>
        <begin position="1"/>
        <end position="58"/>
    </location>
</feature>
<feature type="region of interest" description="Disordered" evidence="5">
    <location>
        <begin position="129"/>
        <end position="180"/>
    </location>
</feature>
<evidence type="ECO:0000256" key="4">
    <source>
        <dbReference type="RuleBase" id="RU000682"/>
    </source>
</evidence>
<feature type="compositionally biased region" description="Basic residues" evidence="5">
    <location>
        <begin position="46"/>
        <end position="56"/>
    </location>
</feature>
<evidence type="ECO:0000313" key="7">
    <source>
        <dbReference type="EMBL" id="KFO36230.1"/>
    </source>
</evidence>
<dbReference type="PROSITE" id="PS50071">
    <property type="entry name" value="HOMEOBOX_2"/>
    <property type="match status" value="1"/>
</dbReference>
<dbReference type="Pfam" id="PF00046">
    <property type="entry name" value="Homeodomain"/>
    <property type="match status" value="1"/>
</dbReference>
<evidence type="ECO:0000259" key="6">
    <source>
        <dbReference type="PROSITE" id="PS50071"/>
    </source>
</evidence>
<dbReference type="AlphaFoldDB" id="A0A091E134"/>
<dbReference type="SUPFAM" id="SSF46689">
    <property type="entry name" value="Homeodomain-like"/>
    <property type="match status" value="1"/>
</dbReference>
<dbReference type="GO" id="GO:0005634">
    <property type="term" value="C:nucleus"/>
    <property type="evidence" value="ECO:0007669"/>
    <property type="project" value="UniProtKB-SubCell"/>
</dbReference>
<evidence type="ECO:0000256" key="2">
    <source>
        <dbReference type="ARBA" id="ARBA00023242"/>
    </source>
</evidence>
<dbReference type="InterPro" id="IPR050720">
    <property type="entry name" value="Engrailed_Homeobox_TFs"/>
</dbReference>
<feature type="compositionally biased region" description="Polar residues" evidence="5">
    <location>
        <begin position="129"/>
        <end position="150"/>
    </location>
</feature>
<dbReference type="SMART" id="SM00389">
    <property type="entry name" value="HOX"/>
    <property type="match status" value="1"/>
</dbReference>
<accession>A0A091E134</accession>
<dbReference type="eggNOG" id="KOG0849">
    <property type="taxonomic scope" value="Eukaryota"/>
</dbReference>
<feature type="region of interest" description="Disordered" evidence="5">
    <location>
        <begin position="311"/>
        <end position="357"/>
    </location>
</feature>
<dbReference type="GO" id="GO:0000981">
    <property type="term" value="F:DNA-binding transcription factor activity, RNA polymerase II-specific"/>
    <property type="evidence" value="ECO:0007669"/>
    <property type="project" value="TreeGrafter"/>
</dbReference>
<reference evidence="7 8" key="1">
    <citation type="submission" date="2013-11" db="EMBL/GenBank/DDBJ databases">
        <title>The Damaraland mole rat (Fukomys damarensis) genome and evolution of African mole rats.</title>
        <authorList>
            <person name="Gladyshev V.N."/>
            <person name="Fang X."/>
        </authorList>
    </citation>
    <scope>NUCLEOTIDE SEQUENCE [LARGE SCALE GENOMIC DNA]</scope>
    <source>
        <tissue evidence="7">Liver</tissue>
    </source>
</reference>
<protein>
    <submittedName>
        <fullName evidence="7">Double homeobox protein A</fullName>
    </submittedName>
</protein>
<dbReference type="Proteomes" id="UP000028990">
    <property type="component" value="Unassembled WGS sequence"/>
</dbReference>
<keyword evidence="3 4" id="KW-0238">DNA-binding</keyword>
<feature type="compositionally biased region" description="Basic and acidic residues" evidence="5">
    <location>
        <begin position="34"/>
        <end position="45"/>
    </location>
</feature>
<name>A0A091E134_FUKDA</name>
<dbReference type="PANTHER" id="PTHR24341">
    <property type="entry name" value="HOMEOBOX PROTEIN ENGRAILED"/>
    <property type="match status" value="1"/>
</dbReference>
<feature type="domain" description="Homeobox" evidence="6">
    <location>
        <begin position="49"/>
        <end position="109"/>
    </location>
</feature>
<proteinExistence type="predicted"/>
<feature type="compositionally biased region" description="Low complexity" evidence="5">
    <location>
        <begin position="311"/>
        <end position="332"/>
    </location>
</feature>
<evidence type="ECO:0000313" key="8">
    <source>
        <dbReference type="Proteomes" id="UP000028990"/>
    </source>
</evidence>
<keyword evidence="3 4" id="KW-0371">Homeobox</keyword>
<dbReference type="GO" id="GO:0000978">
    <property type="term" value="F:RNA polymerase II cis-regulatory region sequence-specific DNA binding"/>
    <property type="evidence" value="ECO:0007669"/>
    <property type="project" value="TreeGrafter"/>
</dbReference>
<keyword evidence="2 3" id="KW-0539">Nucleus</keyword>
<organism evidence="7 8">
    <name type="scientific">Fukomys damarensis</name>
    <name type="common">Damaraland mole rat</name>
    <name type="synonym">Cryptomys damarensis</name>
    <dbReference type="NCBI Taxonomy" id="885580"/>
    <lineage>
        <taxon>Eukaryota</taxon>
        <taxon>Metazoa</taxon>
        <taxon>Chordata</taxon>
        <taxon>Craniata</taxon>
        <taxon>Vertebrata</taxon>
        <taxon>Euteleostomi</taxon>
        <taxon>Mammalia</taxon>
        <taxon>Eutheria</taxon>
        <taxon>Euarchontoglires</taxon>
        <taxon>Glires</taxon>
        <taxon>Rodentia</taxon>
        <taxon>Hystricomorpha</taxon>
        <taxon>Bathyergidae</taxon>
        <taxon>Fukomys</taxon>
    </lineage>
</organism>
<evidence type="ECO:0000256" key="5">
    <source>
        <dbReference type="SAM" id="MobiDB-lite"/>
    </source>
</evidence>
<dbReference type="PANTHER" id="PTHR24341:SF1">
    <property type="entry name" value="CYTOPLASMIC POLYADENYLATED HOMEOBOX-LIKE PROTEIN"/>
    <property type="match status" value="1"/>
</dbReference>
<keyword evidence="8" id="KW-1185">Reference proteome</keyword>
<dbReference type="Gene3D" id="1.10.10.60">
    <property type="entry name" value="Homeodomain-like"/>
    <property type="match status" value="1"/>
</dbReference>
<evidence type="ECO:0000256" key="3">
    <source>
        <dbReference type="PROSITE-ProRule" id="PRU00108"/>
    </source>
</evidence>
<feature type="DNA-binding region" description="Homeobox" evidence="3">
    <location>
        <begin position="51"/>
        <end position="110"/>
    </location>
</feature>
<gene>
    <name evidence="7" type="ORF">H920_02442</name>
</gene>
<comment type="subcellular location">
    <subcellularLocation>
        <location evidence="1 3 4">Nucleus</location>
    </subcellularLocation>
</comment>
<dbReference type="EMBL" id="KN121537">
    <property type="protein sequence ID" value="KFO36230.1"/>
    <property type="molecule type" value="Genomic_DNA"/>
</dbReference>